<feature type="chain" id="PRO_5045172474" evidence="4">
    <location>
        <begin position="21"/>
        <end position="899"/>
    </location>
</feature>
<keyword evidence="6" id="KW-0675">Receptor</keyword>
<protein>
    <submittedName>
        <fullName evidence="6">TonB-dependent receptor</fullName>
    </submittedName>
</protein>
<keyword evidence="2" id="KW-0472">Membrane</keyword>
<dbReference type="InterPro" id="IPR036942">
    <property type="entry name" value="Beta-barrel_TonB_sf"/>
</dbReference>
<feature type="domain" description="TonB-dependent receptor-like beta-barrel" evidence="5">
    <location>
        <begin position="430"/>
        <end position="855"/>
    </location>
</feature>
<gene>
    <name evidence="6" type="ORF">KEM10_11520</name>
</gene>
<sequence>MQPKILWLLGLIFLASSAFGQNSAIKGVVKDADSNQPLNEVLIEIENITNTTTSNEQGFFSINVTEGKDYQVTFSKEGYRSLTMYASVSSEGTTDLGNVFLVNLTTANQDVPTITITDSDSENSLESQTIHGLLSSSRDVFVSAAAYTFGPARFRIRGYDSELQKVMINGFIMNEAESGRPYWSNWGGLNDVMRNTIITSDASPTGAMFEPLGGLTQVITSASEYRPGIKLVYSSSNRSYRNRAMVTASTGLMENDWALTVSASRRWSEEGYKEATFYDANSFFISAEKIFNQKHRINFTALTAMYERGVGGGAMQEVYDLVDDNYYNPYWGYQNGEKRNSRVRSGNKPLFTLQHTWTPTPSTKVKSTAGYWFGKGGYTSLNWNNAKDPRPDYYRYLPSYYTNSADQERIAEMWRTDPTVRQIDWDALYRANRNNGYFTVENANGGTESYSGNRSFYIVEDRRNDISQFQFNTNLEHSFNDNWKINSGLNVDIYTGDVFNVVDDLLGGDYWLDIDQFAERDFPNDDNIIQNDLNNPNRIVKEGDIYSHHYKPHINTYNIWLMTQYTGTQYSVYFGGHYKYNEFWREGLMRKGLFPDNSFGDSEKQQFHTYGLKLGGEYRFTGRHIVKANASYSTQPPVFRNAYVSPRTRHDIVPNLKEETHMSVDGGYFYSSPNLTMRATGYFTRINDQVKNMNFYHEELRSFVNYSMYDIDKQYMGFEFGAEYKLTNTITVNAVASLGEYTYQSNPGVIITQDNSREILETSTVYSQGFKISGTPQHAYSAGIKYNSPRYWWAGVTASYFDQIYMDYNPIPRTSYLYWSTPEQLDAAYTIDAFAGKSWRFNGYYISLSANLSNITNNQSFITGGYEQLRFNPERPELFAPKYYYYYGFNYFLNLSVSF</sequence>
<proteinExistence type="predicted"/>
<accession>A0ABS5JVH1</accession>
<organism evidence="6 7">
    <name type="scientific">Carboxylicivirga linearis</name>
    <dbReference type="NCBI Taxonomy" id="1628157"/>
    <lineage>
        <taxon>Bacteria</taxon>
        <taxon>Pseudomonadati</taxon>
        <taxon>Bacteroidota</taxon>
        <taxon>Bacteroidia</taxon>
        <taxon>Marinilabiliales</taxon>
        <taxon>Marinilabiliaceae</taxon>
        <taxon>Carboxylicivirga</taxon>
    </lineage>
</organism>
<comment type="caution">
    <text evidence="6">The sequence shown here is derived from an EMBL/GenBank/DDBJ whole genome shotgun (WGS) entry which is preliminary data.</text>
</comment>
<dbReference type="InterPro" id="IPR008969">
    <property type="entry name" value="CarboxyPept-like_regulatory"/>
</dbReference>
<evidence type="ECO:0000313" key="7">
    <source>
        <dbReference type="Proteomes" id="UP000708576"/>
    </source>
</evidence>
<keyword evidence="3" id="KW-0998">Cell outer membrane</keyword>
<keyword evidence="7" id="KW-1185">Reference proteome</keyword>
<evidence type="ECO:0000256" key="4">
    <source>
        <dbReference type="SAM" id="SignalP"/>
    </source>
</evidence>
<dbReference type="Gene3D" id="2.60.40.1120">
    <property type="entry name" value="Carboxypeptidase-like, regulatory domain"/>
    <property type="match status" value="1"/>
</dbReference>
<dbReference type="RefSeq" id="WP_212216154.1">
    <property type="nucleotide sequence ID" value="NZ_JAGUCO010000007.1"/>
</dbReference>
<comment type="subcellular location">
    <subcellularLocation>
        <location evidence="1">Cell outer membrane</location>
    </subcellularLocation>
</comment>
<keyword evidence="4" id="KW-0732">Signal</keyword>
<evidence type="ECO:0000256" key="1">
    <source>
        <dbReference type="ARBA" id="ARBA00004442"/>
    </source>
</evidence>
<evidence type="ECO:0000256" key="3">
    <source>
        <dbReference type="ARBA" id="ARBA00023237"/>
    </source>
</evidence>
<evidence type="ECO:0000313" key="6">
    <source>
        <dbReference type="EMBL" id="MBS2098910.1"/>
    </source>
</evidence>
<dbReference type="Gene3D" id="2.40.170.20">
    <property type="entry name" value="TonB-dependent receptor, beta-barrel domain"/>
    <property type="match status" value="1"/>
</dbReference>
<dbReference type="Proteomes" id="UP000708576">
    <property type="component" value="Unassembled WGS sequence"/>
</dbReference>
<dbReference type="SUPFAM" id="SSF56935">
    <property type="entry name" value="Porins"/>
    <property type="match status" value="1"/>
</dbReference>
<reference evidence="6 7" key="1">
    <citation type="journal article" date="2015" name="Int. J. Syst. Evol. Microbiol.">
        <title>Carboxylicivirga linearis sp. nov., isolated from a sea cucumber culture pond.</title>
        <authorList>
            <person name="Wang F.Q."/>
            <person name="Zhou Y.X."/>
            <person name="Lin X.Z."/>
            <person name="Chen G.J."/>
            <person name="Du Z.J."/>
        </authorList>
    </citation>
    <scope>NUCLEOTIDE SEQUENCE [LARGE SCALE GENOMIC DNA]</scope>
    <source>
        <strain evidence="6 7">FB218</strain>
    </source>
</reference>
<dbReference type="InterPro" id="IPR000531">
    <property type="entry name" value="Beta-barrel_TonB"/>
</dbReference>
<evidence type="ECO:0000256" key="2">
    <source>
        <dbReference type="ARBA" id="ARBA00023136"/>
    </source>
</evidence>
<dbReference type="Pfam" id="PF00593">
    <property type="entry name" value="TonB_dep_Rec_b-barrel"/>
    <property type="match status" value="1"/>
</dbReference>
<feature type="signal peptide" evidence="4">
    <location>
        <begin position="1"/>
        <end position="20"/>
    </location>
</feature>
<evidence type="ECO:0000259" key="5">
    <source>
        <dbReference type="Pfam" id="PF00593"/>
    </source>
</evidence>
<dbReference type="SUPFAM" id="SSF49464">
    <property type="entry name" value="Carboxypeptidase regulatory domain-like"/>
    <property type="match status" value="1"/>
</dbReference>
<name>A0ABS5JVH1_9BACT</name>
<dbReference type="EMBL" id="JAGUCO010000007">
    <property type="protein sequence ID" value="MBS2098910.1"/>
    <property type="molecule type" value="Genomic_DNA"/>
</dbReference>
<dbReference type="Pfam" id="PF13715">
    <property type="entry name" value="CarbopepD_reg_2"/>
    <property type="match status" value="1"/>
</dbReference>